<comment type="caution">
    <text evidence="3">The sequence shown here is derived from an EMBL/GenBank/DDBJ whole genome shotgun (WGS) entry which is preliminary data.</text>
</comment>
<dbReference type="EMBL" id="PDNA01000296">
    <property type="protein sequence ID" value="PGG98392.1"/>
    <property type="molecule type" value="Genomic_DNA"/>
</dbReference>
<sequence>MPSSHPKTTHTKRIQIHDSDGWTHIATTTTSSSSGRRTKKKRGKPRPHHFPHVQDLLIPAEAPHDLTPKKLKRDFEWHKQRWEASESWSALRQALDSSGLDGGGGGGVVRGVKVDTCVCVGLGSLSGLLRGGWVDRRSVSLDQLAALVCLVEYLCVSSATTLKCYAQDPVFNALDKQLLESLGFTVVEHPAAFELVNERTFLYCPGAERSHLVDILPSNPILFFGGPLESEPAPVVVGEGEGEVLASFLETRRSMRLPPFEPNEHAFWKTGLFWKADGP</sequence>
<dbReference type="OrthoDB" id="5318346at2759"/>
<gene>
    <name evidence="3" type="ORF">AJ80_09542</name>
</gene>
<dbReference type="PANTHER" id="PTHR42080:SF1">
    <property type="entry name" value="SRR1-LIKE DOMAIN-CONTAINING PROTEIN"/>
    <property type="match status" value="1"/>
</dbReference>
<feature type="compositionally biased region" description="Basic residues" evidence="1">
    <location>
        <begin position="36"/>
        <end position="51"/>
    </location>
</feature>
<reference evidence="3 4" key="1">
    <citation type="submission" date="2017-10" db="EMBL/GenBank/DDBJ databases">
        <title>Comparative genomics in systemic dimorphic fungi from Ajellomycetaceae.</title>
        <authorList>
            <person name="Munoz J.F."/>
            <person name="Mcewen J.G."/>
            <person name="Clay O.K."/>
            <person name="Cuomo C.A."/>
        </authorList>
    </citation>
    <scope>NUCLEOTIDE SEQUENCE [LARGE SCALE GENOMIC DNA]</scope>
    <source>
        <strain evidence="3 4">UAMH7299</strain>
    </source>
</reference>
<organism evidence="3 4">
    <name type="scientific">Polytolypa hystricis (strain UAMH7299)</name>
    <dbReference type="NCBI Taxonomy" id="1447883"/>
    <lineage>
        <taxon>Eukaryota</taxon>
        <taxon>Fungi</taxon>
        <taxon>Dikarya</taxon>
        <taxon>Ascomycota</taxon>
        <taxon>Pezizomycotina</taxon>
        <taxon>Eurotiomycetes</taxon>
        <taxon>Eurotiomycetidae</taxon>
        <taxon>Onygenales</taxon>
        <taxon>Onygenales incertae sedis</taxon>
        <taxon>Polytolypa</taxon>
    </lineage>
</organism>
<name>A0A2B7WP51_POLH7</name>
<accession>A0A2B7WP51</accession>
<protein>
    <recommendedName>
        <fullName evidence="2">SRR1-like domain-containing protein</fullName>
    </recommendedName>
</protein>
<feature type="region of interest" description="Disordered" evidence="1">
    <location>
        <begin position="1"/>
        <end position="53"/>
    </location>
</feature>
<dbReference type="InterPro" id="IPR012942">
    <property type="entry name" value="SRR1-like"/>
</dbReference>
<proteinExistence type="predicted"/>
<keyword evidence="4" id="KW-1185">Reference proteome</keyword>
<dbReference type="PANTHER" id="PTHR42080">
    <property type="entry name" value="SRR1 DOMAIN-CONTAINING PROTEIN"/>
    <property type="match status" value="1"/>
</dbReference>
<evidence type="ECO:0000256" key="1">
    <source>
        <dbReference type="SAM" id="MobiDB-lite"/>
    </source>
</evidence>
<dbReference type="Proteomes" id="UP000224634">
    <property type="component" value="Unassembled WGS sequence"/>
</dbReference>
<evidence type="ECO:0000259" key="2">
    <source>
        <dbReference type="Pfam" id="PF07985"/>
    </source>
</evidence>
<evidence type="ECO:0000313" key="4">
    <source>
        <dbReference type="Proteomes" id="UP000224634"/>
    </source>
</evidence>
<dbReference type="Pfam" id="PF07985">
    <property type="entry name" value="SRR1"/>
    <property type="match status" value="1"/>
</dbReference>
<dbReference type="STRING" id="1447883.A0A2B7WP51"/>
<evidence type="ECO:0000313" key="3">
    <source>
        <dbReference type="EMBL" id="PGG98392.1"/>
    </source>
</evidence>
<dbReference type="AlphaFoldDB" id="A0A2B7WP51"/>
<feature type="domain" description="SRR1-like" evidence="2">
    <location>
        <begin position="112"/>
        <end position="274"/>
    </location>
</feature>